<keyword evidence="4 5" id="KW-0472">Membrane</keyword>
<evidence type="ECO:0000313" key="7">
    <source>
        <dbReference type="Proteomes" id="UP000000268"/>
    </source>
</evidence>
<reference evidence="6 7" key="1">
    <citation type="journal article" date="2008" name="Proc. Natl. Acad. Sci. U.S.A.">
        <title>Niche adaptation and genome expansion in the chlorophyll d-producing cyanobacterium Acaryochloris marina.</title>
        <authorList>
            <person name="Swingley W.D."/>
            <person name="Chen M."/>
            <person name="Cheung P.C."/>
            <person name="Conrad A.L."/>
            <person name="Dejesa L.C."/>
            <person name="Hao J."/>
            <person name="Honchak B.M."/>
            <person name="Karbach L.E."/>
            <person name="Kurdoglu A."/>
            <person name="Lahiri S."/>
            <person name="Mastrian S.D."/>
            <person name="Miyashita H."/>
            <person name="Page L."/>
            <person name="Ramakrishna P."/>
            <person name="Satoh S."/>
            <person name="Sattley W.M."/>
            <person name="Shimada Y."/>
            <person name="Taylor H.L."/>
            <person name="Tomo T."/>
            <person name="Tsuchiya T."/>
            <person name="Wang Z.T."/>
            <person name="Raymond J."/>
            <person name="Mimuro M."/>
            <person name="Blankenship R.E."/>
            <person name="Touchman J.W."/>
        </authorList>
    </citation>
    <scope>NUCLEOTIDE SEQUENCE [LARGE SCALE GENOMIC DNA]</scope>
    <source>
        <strain evidence="7">MBIC 11017</strain>
        <plasmid evidence="7">Plasmid pREB7</plasmid>
    </source>
</reference>
<dbReference type="eggNOG" id="COG4640">
    <property type="taxonomic scope" value="Bacteria"/>
</dbReference>
<keyword evidence="6" id="KW-0614">Plasmid</keyword>
<feature type="transmembrane region" description="Helical" evidence="5">
    <location>
        <begin position="104"/>
        <end position="123"/>
    </location>
</feature>
<evidence type="ECO:0000256" key="1">
    <source>
        <dbReference type="ARBA" id="ARBA00004370"/>
    </source>
</evidence>
<dbReference type="PANTHER" id="PTHR14948">
    <property type="entry name" value="NG5"/>
    <property type="match status" value="1"/>
</dbReference>
<dbReference type="Pfam" id="PF04505">
    <property type="entry name" value="CD225"/>
    <property type="match status" value="1"/>
</dbReference>
<gene>
    <name evidence="6" type="ordered locus">AM1_G0034</name>
</gene>
<geneLocation type="plasmid" evidence="6 7">
    <name>pREB7</name>
</geneLocation>
<dbReference type="GO" id="GO:0016020">
    <property type="term" value="C:membrane"/>
    <property type="evidence" value="ECO:0007669"/>
    <property type="project" value="UniProtKB-SubCell"/>
</dbReference>
<dbReference type="InterPro" id="IPR051423">
    <property type="entry name" value="CD225/Dispanin"/>
</dbReference>
<dbReference type="Proteomes" id="UP000000268">
    <property type="component" value="Plasmid pREB7"/>
</dbReference>
<dbReference type="PANTHER" id="PTHR14948:SF44">
    <property type="entry name" value="PROLINE-RICH TRANSMEMBRANE PROTEIN 1-LIKE"/>
    <property type="match status" value="1"/>
</dbReference>
<feature type="transmembrane region" description="Helical" evidence="5">
    <location>
        <begin position="216"/>
        <end position="236"/>
    </location>
</feature>
<feature type="transmembrane region" description="Helical" evidence="5">
    <location>
        <begin position="79"/>
        <end position="97"/>
    </location>
</feature>
<evidence type="ECO:0000256" key="2">
    <source>
        <dbReference type="ARBA" id="ARBA00022692"/>
    </source>
</evidence>
<evidence type="ECO:0000256" key="4">
    <source>
        <dbReference type="ARBA" id="ARBA00023136"/>
    </source>
</evidence>
<keyword evidence="2 5" id="KW-0812">Transmembrane</keyword>
<dbReference type="EMBL" id="CP000844">
    <property type="protein sequence ID" value="ABW33214.1"/>
    <property type="molecule type" value="Genomic_DNA"/>
</dbReference>
<feature type="transmembrane region" description="Helical" evidence="5">
    <location>
        <begin position="172"/>
        <end position="195"/>
    </location>
</feature>
<evidence type="ECO:0000256" key="3">
    <source>
        <dbReference type="ARBA" id="ARBA00022989"/>
    </source>
</evidence>
<name>A8ZQC8_ACAM1</name>
<dbReference type="HOGENOM" id="CLU_1159113_0_0_3"/>
<protein>
    <submittedName>
        <fullName evidence="6">Uncharacterized protein</fullName>
    </submittedName>
</protein>
<proteinExistence type="predicted"/>
<keyword evidence="3 5" id="KW-1133">Transmembrane helix</keyword>
<sequence length="239" mass="27554">MLQAQQRLDLRFSEDIYLEGRSWRESPRYYRGDLNGNHLSMIGPKKINSDSFWFRAQGELTSHSNQTILHFKIQLNHPYLYILIWVSMIASLIAFLVPKFGLVGYNLTLFCVGFFYVMVQWYLQYYSNEICQLIKNVITDSPINSSLDQLQKSSLNPYLARQHKIPNYLPQAILVTIFCCAPLGSIAITYAARAISKYRTGDYRGAMKASIVSRNWCWAAFLFGILAYVLITLLVTNSF</sequence>
<dbReference type="AlphaFoldDB" id="A8ZQC8"/>
<evidence type="ECO:0000313" key="6">
    <source>
        <dbReference type="EMBL" id="ABW33214.1"/>
    </source>
</evidence>
<evidence type="ECO:0000256" key="5">
    <source>
        <dbReference type="SAM" id="Phobius"/>
    </source>
</evidence>
<dbReference type="KEGG" id="amr:AM1_G0034"/>
<keyword evidence="7" id="KW-1185">Reference proteome</keyword>
<organism evidence="6 7">
    <name type="scientific">Acaryochloris marina (strain MBIC 11017)</name>
    <dbReference type="NCBI Taxonomy" id="329726"/>
    <lineage>
        <taxon>Bacteria</taxon>
        <taxon>Bacillati</taxon>
        <taxon>Cyanobacteriota</taxon>
        <taxon>Cyanophyceae</taxon>
        <taxon>Acaryochloridales</taxon>
        <taxon>Acaryochloridaceae</taxon>
        <taxon>Acaryochloris</taxon>
    </lineage>
</organism>
<comment type="subcellular location">
    <subcellularLocation>
        <location evidence="1">Membrane</location>
    </subcellularLocation>
</comment>
<accession>A8ZQC8</accession>
<dbReference type="InterPro" id="IPR007593">
    <property type="entry name" value="CD225/Dispanin_fam"/>
</dbReference>